<organism evidence="4 5">
    <name type="scientific">Candidatus Amphirhobacter heronislandensis</name>
    <dbReference type="NCBI Taxonomy" id="1732024"/>
    <lineage>
        <taxon>Bacteria</taxon>
        <taxon>Pseudomonadati</taxon>
        <taxon>Pseudomonadota</taxon>
        <taxon>Gammaproteobacteria</taxon>
        <taxon>Candidatus Tethybacterales</taxon>
        <taxon>Candidatus Tethybacteraceae</taxon>
        <taxon>Candidatus Amphirhobacter</taxon>
    </lineage>
</organism>
<dbReference type="InterPro" id="IPR051020">
    <property type="entry name" value="ALDH-related_metabolic_enz"/>
</dbReference>
<dbReference type="Gene3D" id="3.40.309.10">
    <property type="entry name" value="Aldehyde Dehydrogenase, Chain A, domain 2"/>
    <property type="match status" value="1"/>
</dbReference>
<dbReference type="InterPro" id="IPR016163">
    <property type="entry name" value="Ald_DH_C"/>
</dbReference>
<evidence type="ECO:0000256" key="2">
    <source>
        <dbReference type="ARBA" id="ARBA00023002"/>
    </source>
</evidence>
<reference evidence="4" key="1">
    <citation type="submission" date="2020-10" db="EMBL/GenBank/DDBJ databases">
        <title>An improved Amphimedon queenslandica hologenome assembly reveals how three proteobacterial symbionts can extend the metabolic phenotypic of their marine sponge host.</title>
        <authorList>
            <person name="Degnan B."/>
            <person name="Degnan S."/>
            <person name="Xiang X."/>
        </authorList>
    </citation>
    <scope>NUCLEOTIDE SEQUENCE</scope>
    <source>
        <strain evidence="4">AqS2</strain>
    </source>
</reference>
<dbReference type="InterPro" id="IPR015590">
    <property type="entry name" value="Aldehyde_DH_dom"/>
</dbReference>
<dbReference type="FunFam" id="3.40.309.10:FF:000009">
    <property type="entry name" value="Aldehyde dehydrogenase A"/>
    <property type="match status" value="1"/>
</dbReference>
<dbReference type="SUPFAM" id="SSF53720">
    <property type="entry name" value="ALDH-like"/>
    <property type="match status" value="1"/>
</dbReference>
<comment type="similarity">
    <text evidence="1">Belongs to the aldehyde dehydrogenase family.</text>
</comment>
<dbReference type="EMBL" id="JADHEI010000028">
    <property type="protein sequence ID" value="MBF2735012.1"/>
    <property type="molecule type" value="Genomic_DNA"/>
</dbReference>
<accession>A0A930UEL9</accession>
<feature type="domain" description="Aldehyde dehydrogenase" evidence="3">
    <location>
        <begin position="2"/>
        <end position="270"/>
    </location>
</feature>
<dbReference type="PANTHER" id="PTHR42991:SF1">
    <property type="entry name" value="ALDEHYDE DEHYDROGENASE"/>
    <property type="match status" value="1"/>
</dbReference>
<dbReference type="InterPro" id="IPR016162">
    <property type="entry name" value="Ald_DH_N"/>
</dbReference>
<sequence>MLQVITGPGGAVGQALAADPRPRKISFTGSMDVGLRIAQAAGLKRLSLELGSNSPMVVLPDADIEEVAKLVAYGGYANAGQVCISLQRAIVAREIYGDFLDAAKAEVEKIKVGSPREEGVGMAAMIEEKEAERVEAWVGEATAAGAKVVTGGSRDGGVYAPTLVADAKPDMKVMCGELFGPVVAATPAADIDEALALANDSDYGLSASVYTKDYASAMRFARDCEAGNVHINWSTQWRADFMPYGGLKGSGIGKEGMRSACLEMTEEKTVVFHGLPPAA</sequence>
<dbReference type="GO" id="GO:0008911">
    <property type="term" value="F:lactaldehyde dehydrogenase (NAD+) activity"/>
    <property type="evidence" value="ECO:0007669"/>
    <property type="project" value="TreeGrafter"/>
</dbReference>
<dbReference type="Pfam" id="PF00171">
    <property type="entry name" value="Aldedh"/>
    <property type="match status" value="1"/>
</dbReference>
<comment type="caution">
    <text evidence="4">The sequence shown here is derived from an EMBL/GenBank/DDBJ whole genome shotgun (WGS) entry which is preliminary data.</text>
</comment>
<keyword evidence="5" id="KW-1185">Reference proteome</keyword>
<name>A0A930UEL9_9GAMM</name>
<evidence type="ECO:0000256" key="1">
    <source>
        <dbReference type="ARBA" id="ARBA00009986"/>
    </source>
</evidence>
<gene>
    <name evidence="4" type="ORF">ISN26_02835</name>
</gene>
<evidence type="ECO:0000313" key="5">
    <source>
        <dbReference type="Proteomes" id="UP000604381"/>
    </source>
</evidence>
<dbReference type="Gene3D" id="3.40.605.10">
    <property type="entry name" value="Aldehyde Dehydrogenase, Chain A, domain 1"/>
    <property type="match status" value="1"/>
</dbReference>
<protein>
    <submittedName>
        <fullName evidence="4">Aldehyde dehydrogenase family protein</fullName>
    </submittedName>
</protein>
<dbReference type="InterPro" id="IPR016161">
    <property type="entry name" value="Ald_DH/histidinol_DH"/>
</dbReference>
<dbReference type="PANTHER" id="PTHR42991">
    <property type="entry name" value="ALDEHYDE DEHYDROGENASE"/>
    <property type="match status" value="1"/>
</dbReference>
<evidence type="ECO:0000313" key="4">
    <source>
        <dbReference type="EMBL" id="MBF2735012.1"/>
    </source>
</evidence>
<dbReference type="Proteomes" id="UP000604381">
    <property type="component" value="Unassembled WGS sequence"/>
</dbReference>
<dbReference type="AlphaFoldDB" id="A0A930UEL9"/>
<proteinExistence type="inferred from homology"/>
<evidence type="ECO:0000259" key="3">
    <source>
        <dbReference type="Pfam" id="PF00171"/>
    </source>
</evidence>
<keyword evidence="2" id="KW-0560">Oxidoreductase</keyword>